<gene>
    <name evidence="1" type="ORF">FTW19_15495</name>
</gene>
<protein>
    <submittedName>
        <fullName evidence="1">Acyloxyacyl hydrolase</fullName>
    </submittedName>
</protein>
<dbReference type="KEGG" id="talb:FTW19_15495"/>
<dbReference type="EMBL" id="CP042806">
    <property type="protein sequence ID" value="QEE31378.1"/>
    <property type="molecule type" value="Genomic_DNA"/>
</dbReference>
<dbReference type="AlphaFoldDB" id="A0A5B9EH47"/>
<dbReference type="InterPro" id="IPR011250">
    <property type="entry name" value="OMP/PagP_B-barrel"/>
</dbReference>
<keyword evidence="1" id="KW-0378">Hydrolase</keyword>
<dbReference type="Pfam" id="PF09411">
    <property type="entry name" value="PagL"/>
    <property type="match status" value="1"/>
</dbReference>
<evidence type="ECO:0000313" key="2">
    <source>
        <dbReference type="Proteomes" id="UP000321820"/>
    </source>
</evidence>
<dbReference type="OrthoDB" id="117207at2"/>
<accession>A0A5B9EH47</accession>
<sequence>MSAALAMPAVAQTAIQSPVREVASHPGWEYGPLVQGGVGVTDNRSGYKFIMAGVHVGKVLTPELGSSFFKGQFEFAAELFPYWQSNVPKFQRVKCNSSLTVCSPPYTVGGTYHGVSLTPVIFRWNMTNHRRIMPWVQGAGGLIWTNHKYPPYGSATVINLANAGPTSETSVWNFTPQAGVGMHYFVKPRRSIDFGANAVHISNASMGDRNPGVNVTLQFNVGYTWWK</sequence>
<dbReference type="InterPro" id="IPR018550">
    <property type="entry name" value="Lipid-A_deacylase-rel"/>
</dbReference>
<evidence type="ECO:0000313" key="1">
    <source>
        <dbReference type="EMBL" id="QEE31378.1"/>
    </source>
</evidence>
<name>A0A5B9EH47_9BACT</name>
<keyword evidence="2" id="KW-1185">Reference proteome</keyword>
<proteinExistence type="predicted"/>
<dbReference type="GO" id="GO:0016787">
    <property type="term" value="F:hydrolase activity"/>
    <property type="evidence" value="ECO:0007669"/>
    <property type="project" value="UniProtKB-KW"/>
</dbReference>
<dbReference type="Proteomes" id="UP000321820">
    <property type="component" value="Chromosome"/>
</dbReference>
<dbReference type="Gene3D" id="2.40.160.20">
    <property type="match status" value="1"/>
</dbReference>
<organism evidence="1 2">
    <name type="scientific">Terriglobus albidus</name>
    <dbReference type="NCBI Taxonomy" id="1592106"/>
    <lineage>
        <taxon>Bacteria</taxon>
        <taxon>Pseudomonadati</taxon>
        <taxon>Acidobacteriota</taxon>
        <taxon>Terriglobia</taxon>
        <taxon>Terriglobales</taxon>
        <taxon>Acidobacteriaceae</taxon>
        <taxon>Terriglobus</taxon>
    </lineage>
</organism>
<reference evidence="1 2" key="1">
    <citation type="submission" date="2019-08" db="EMBL/GenBank/DDBJ databases">
        <title>Complete genome sequence of Terriglobus albidus strain ORNL.</title>
        <authorList>
            <person name="Podar M."/>
        </authorList>
    </citation>
    <scope>NUCLEOTIDE SEQUENCE [LARGE SCALE GENOMIC DNA]</scope>
    <source>
        <strain evidence="1 2">ORNL</strain>
    </source>
</reference>
<dbReference type="SUPFAM" id="SSF56925">
    <property type="entry name" value="OMPA-like"/>
    <property type="match status" value="1"/>
</dbReference>